<gene>
    <name evidence="2" type="ORF">GCM10007888_57540</name>
    <name evidence="1" type="ORF">MOX02_11490</name>
</gene>
<dbReference type="AlphaFoldDB" id="A0A512IZG8"/>
<accession>A0A512IZG8</accession>
<evidence type="ECO:0000313" key="3">
    <source>
        <dbReference type="Proteomes" id="UP000321960"/>
    </source>
</evidence>
<reference evidence="2" key="1">
    <citation type="journal article" date="2014" name="Int. J. Syst. Evol. Microbiol.">
        <title>Complete genome of a new Firmicutes species belonging to the dominant human colonic microbiota ('Ruminococcus bicirculans') reveals two chromosomes and a selective capacity to utilize plant glucans.</title>
        <authorList>
            <consortium name="NISC Comparative Sequencing Program"/>
            <person name="Wegmann U."/>
            <person name="Louis P."/>
            <person name="Goesmann A."/>
            <person name="Henrissat B."/>
            <person name="Duncan S.H."/>
            <person name="Flint H.J."/>
        </authorList>
    </citation>
    <scope>NUCLEOTIDE SEQUENCE</scope>
    <source>
        <strain evidence="2">NBRC 107715</strain>
    </source>
</reference>
<dbReference type="Proteomes" id="UP001156856">
    <property type="component" value="Unassembled WGS sequence"/>
</dbReference>
<dbReference type="EMBL" id="BJZU01000017">
    <property type="protein sequence ID" value="GEP03111.1"/>
    <property type="molecule type" value="Genomic_DNA"/>
</dbReference>
<comment type="caution">
    <text evidence="1">The sequence shown here is derived from an EMBL/GenBank/DDBJ whole genome shotgun (WGS) entry which is preliminary data.</text>
</comment>
<proteinExistence type="predicted"/>
<dbReference type="EMBL" id="BSPK01000112">
    <property type="protein sequence ID" value="GLS67370.1"/>
    <property type="molecule type" value="Genomic_DNA"/>
</dbReference>
<evidence type="ECO:0000313" key="2">
    <source>
        <dbReference type="EMBL" id="GLS67370.1"/>
    </source>
</evidence>
<name>A0A512IZG8_9HYPH</name>
<sequence>MSYALGSPRQPVVLLRLDRALSPSFDAPEPVPSAHAVMPCDWVLAGGLRAFRDDAAHLGRSTAALKIFLTLALEIPSGRRLRHERGSALLAYAELSALTGLSHQLVAAGKKLLADQGLISTRPEGQGRRLRYFLEGYDEAPARRRLPYRTLPPKPGEPAPVDLRRFSTRQAGDLHALKVYLCLCALGRPGEDRVLLQLDNLCALTNVAAGKARAALETLATHGLAAPSPVPARGYGPGSCPESWEVGVGRLQRCSAA</sequence>
<evidence type="ECO:0000313" key="1">
    <source>
        <dbReference type="EMBL" id="GEP03111.1"/>
    </source>
</evidence>
<reference evidence="2" key="4">
    <citation type="submission" date="2023-01" db="EMBL/GenBank/DDBJ databases">
        <title>Draft genome sequence of Methylobacterium oxalidis strain NBRC 107715.</title>
        <authorList>
            <person name="Sun Q."/>
            <person name="Mori K."/>
        </authorList>
    </citation>
    <scope>NUCLEOTIDE SEQUENCE</scope>
    <source>
        <strain evidence="2">NBRC 107715</strain>
    </source>
</reference>
<keyword evidence="4" id="KW-1185">Reference proteome</keyword>
<dbReference type="Proteomes" id="UP000321960">
    <property type="component" value="Unassembled WGS sequence"/>
</dbReference>
<reference evidence="1 3" key="3">
    <citation type="submission" date="2019-07" db="EMBL/GenBank/DDBJ databases">
        <title>Whole genome shotgun sequence of Methylobacterium oxalidis NBRC 107715.</title>
        <authorList>
            <person name="Hosoyama A."/>
            <person name="Uohara A."/>
            <person name="Ohji S."/>
            <person name="Ichikawa N."/>
        </authorList>
    </citation>
    <scope>NUCLEOTIDE SEQUENCE [LARGE SCALE GENOMIC DNA]</scope>
    <source>
        <strain evidence="1 3">NBRC 107715</strain>
    </source>
</reference>
<reference evidence="4" key="2">
    <citation type="journal article" date="2019" name="Int. J. Syst. Evol. Microbiol.">
        <title>The Global Catalogue of Microorganisms (GCM) 10K type strain sequencing project: providing services to taxonomists for standard genome sequencing and annotation.</title>
        <authorList>
            <consortium name="The Broad Institute Genomics Platform"/>
            <consortium name="The Broad Institute Genome Sequencing Center for Infectious Disease"/>
            <person name="Wu L."/>
            <person name="Ma J."/>
        </authorList>
    </citation>
    <scope>NUCLEOTIDE SEQUENCE [LARGE SCALE GENOMIC DNA]</scope>
    <source>
        <strain evidence="4">NBRC 107715</strain>
    </source>
</reference>
<organism evidence="1 3">
    <name type="scientific">Methylobacterium oxalidis</name>
    <dbReference type="NCBI Taxonomy" id="944322"/>
    <lineage>
        <taxon>Bacteria</taxon>
        <taxon>Pseudomonadati</taxon>
        <taxon>Pseudomonadota</taxon>
        <taxon>Alphaproteobacteria</taxon>
        <taxon>Hyphomicrobiales</taxon>
        <taxon>Methylobacteriaceae</taxon>
        <taxon>Methylobacterium</taxon>
    </lineage>
</organism>
<protein>
    <submittedName>
        <fullName evidence="1">Uncharacterized protein</fullName>
    </submittedName>
</protein>
<evidence type="ECO:0000313" key="4">
    <source>
        <dbReference type="Proteomes" id="UP001156856"/>
    </source>
</evidence>
<dbReference type="RefSeq" id="WP_147024840.1">
    <property type="nucleotide sequence ID" value="NZ_BJZU01000017.1"/>
</dbReference>
<dbReference type="OrthoDB" id="6974572at2"/>